<reference evidence="2" key="1">
    <citation type="submission" date="2022-07" db="EMBL/GenBank/DDBJ databases">
        <title>Genome Sequence of Xylaria arbuscula.</title>
        <authorList>
            <person name="Buettner E."/>
        </authorList>
    </citation>
    <scope>NUCLEOTIDE SEQUENCE</scope>
    <source>
        <strain evidence="2">VT107</strain>
    </source>
</reference>
<comment type="caution">
    <text evidence="2">The sequence shown here is derived from an EMBL/GenBank/DDBJ whole genome shotgun (WGS) entry which is preliminary data.</text>
</comment>
<feature type="region of interest" description="Disordered" evidence="1">
    <location>
        <begin position="1"/>
        <end position="20"/>
    </location>
</feature>
<keyword evidence="3" id="KW-1185">Reference proteome</keyword>
<evidence type="ECO:0000256" key="1">
    <source>
        <dbReference type="SAM" id="MobiDB-lite"/>
    </source>
</evidence>
<dbReference type="EMBL" id="JANPWZ010001680">
    <property type="protein sequence ID" value="KAJ3563976.1"/>
    <property type="molecule type" value="Genomic_DNA"/>
</dbReference>
<dbReference type="Proteomes" id="UP001148614">
    <property type="component" value="Unassembled WGS sequence"/>
</dbReference>
<gene>
    <name evidence="2" type="ORF">NPX13_g8006</name>
</gene>
<accession>A0A9W8N9L8</accession>
<dbReference type="AlphaFoldDB" id="A0A9W8N9L8"/>
<proteinExistence type="predicted"/>
<evidence type="ECO:0000313" key="3">
    <source>
        <dbReference type="Proteomes" id="UP001148614"/>
    </source>
</evidence>
<feature type="region of interest" description="Disordered" evidence="1">
    <location>
        <begin position="25"/>
        <end position="75"/>
    </location>
</feature>
<organism evidence="2 3">
    <name type="scientific">Xylaria arbuscula</name>
    <dbReference type="NCBI Taxonomy" id="114810"/>
    <lineage>
        <taxon>Eukaryota</taxon>
        <taxon>Fungi</taxon>
        <taxon>Dikarya</taxon>
        <taxon>Ascomycota</taxon>
        <taxon>Pezizomycotina</taxon>
        <taxon>Sordariomycetes</taxon>
        <taxon>Xylariomycetidae</taxon>
        <taxon>Xylariales</taxon>
        <taxon>Xylariaceae</taxon>
        <taxon>Xylaria</taxon>
    </lineage>
</organism>
<name>A0A9W8N9L8_9PEZI</name>
<feature type="compositionally biased region" description="Basic and acidic residues" evidence="1">
    <location>
        <begin position="11"/>
        <end position="20"/>
    </location>
</feature>
<sequence length="88" mass="10278">MWHRPQGLAHAPREAQSDRLRRIRRDRAINARHPILRETAARGPRARPKGLRYSRGNRQGHQVRSRRQQPQDPHAAALCELRGLAQRQ</sequence>
<evidence type="ECO:0000313" key="2">
    <source>
        <dbReference type="EMBL" id="KAJ3563976.1"/>
    </source>
</evidence>
<protein>
    <submittedName>
        <fullName evidence="2">Uncharacterized protein</fullName>
    </submittedName>
</protein>